<protein>
    <submittedName>
        <fullName evidence="4 5">Zinc finger protein 750-like</fullName>
    </submittedName>
</protein>
<feature type="region of interest" description="Disordered" evidence="1">
    <location>
        <begin position="449"/>
        <end position="574"/>
    </location>
</feature>
<dbReference type="AlphaFoldDB" id="A0AAJ7TXM7"/>
<feature type="domain" description="Zinc finger protein 750-like zinc finger" evidence="2">
    <location>
        <begin position="22"/>
        <end position="72"/>
    </location>
</feature>
<feature type="compositionally biased region" description="Basic and acidic residues" evidence="1">
    <location>
        <begin position="668"/>
        <end position="695"/>
    </location>
</feature>
<proteinExistence type="predicted"/>
<feature type="compositionally biased region" description="Basic and acidic residues" evidence="1">
    <location>
        <begin position="623"/>
        <end position="654"/>
    </location>
</feature>
<dbReference type="KEGG" id="pmrn:116951458"/>
<feature type="compositionally biased region" description="Low complexity" evidence="1">
    <location>
        <begin position="607"/>
        <end position="618"/>
    </location>
</feature>
<accession>A0AAJ7TXM7</accession>
<feature type="compositionally biased region" description="Basic and acidic residues" evidence="1">
    <location>
        <begin position="150"/>
        <end position="161"/>
    </location>
</feature>
<feature type="region of interest" description="Disordered" evidence="1">
    <location>
        <begin position="597"/>
        <end position="740"/>
    </location>
</feature>
<dbReference type="RefSeq" id="XP_032825969.1">
    <property type="nucleotide sequence ID" value="XM_032970078.1"/>
</dbReference>
<evidence type="ECO:0000313" key="3">
    <source>
        <dbReference type="Proteomes" id="UP001318040"/>
    </source>
</evidence>
<gene>
    <name evidence="4 5" type="primary">LOC116951458</name>
</gene>
<feature type="compositionally biased region" description="Pro residues" evidence="1">
    <location>
        <begin position="408"/>
        <end position="420"/>
    </location>
</feature>
<evidence type="ECO:0000256" key="1">
    <source>
        <dbReference type="SAM" id="MobiDB-lite"/>
    </source>
</evidence>
<dbReference type="GeneID" id="116951458"/>
<feature type="compositionally biased region" description="Basic and acidic residues" evidence="1">
    <location>
        <begin position="795"/>
        <end position="814"/>
    </location>
</feature>
<name>A0AAJ7TXM7_PETMA</name>
<dbReference type="RefSeq" id="XP_032825968.1">
    <property type="nucleotide sequence ID" value="XM_032970077.1"/>
</dbReference>
<evidence type="ECO:0000259" key="2">
    <source>
        <dbReference type="Pfam" id="PF15269"/>
    </source>
</evidence>
<dbReference type="PANTHER" id="PTHR14678">
    <property type="entry name" value="PROLINE-RICH PROTEIN 35-RELATED"/>
    <property type="match status" value="1"/>
</dbReference>
<dbReference type="InterPro" id="IPR039363">
    <property type="entry name" value="ZNF750"/>
</dbReference>
<keyword evidence="3" id="KW-1185">Reference proteome</keyword>
<dbReference type="Pfam" id="PF15269">
    <property type="entry name" value="zf-C2H2_7"/>
    <property type="match status" value="1"/>
</dbReference>
<feature type="region of interest" description="Disordered" evidence="1">
    <location>
        <begin position="117"/>
        <end position="161"/>
    </location>
</feature>
<dbReference type="InterPro" id="IPR039064">
    <property type="entry name" value="ZNF750_Znf"/>
</dbReference>
<feature type="region of interest" description="Disordered" evidence="1">
    <location>
        <begin position="758"/>
        <end position="837"/>
    </location>
</feature>
<organism evidence="3 5">
    <name type="scientific">Petromyzon marinus</name>
    <name type="common">Sea lamprey</name>
    <dbReference type="NCBI Taxonomy" id="7757"/>
    <lineage>
        <taxon>Eukaryota</taxon>
        <taxon>Metazoa</taxon>
        <taxon>Chordata</taxon>
        <taxon>Craniata</taxon>
        <taxon>Vertebrata</taxon>
        <taxon>Cyclostomata</taxon>
        <taxon>Hyperoartia</taxon>
        <taxon>Petromyzontiformes</taxon>
        <taxon>Petromyzontidae</taxon>
        <taxon>Petromyzon</taxon>
    </lineage>
</organism>
<reference evidence="4 5" key="1">
    <citation type="submission" date="2025-04" db="UniProtKB">
        <authorList>
            <consortium name="RefSeq"/>
        </authorList>
    </citation>
    <scope>IDENTIFICATION</scope>
    <source>
        <tissue evidence="4 5">Sperm</tissue>
    </source>
</reference>
<feature type="region of interest" description="Disordered" evidence="1">
    <location>
        <begin position="402"/>
        <end position="423"/>
    </location>
</feature>
<sequence>MTNEDVGSKLDKNMILYKNKIRKPKKPHYIPRPWGKPYNFKCFQCPFTCLEKSHLYNHMKYSLCKNSLSLVKEALAEKATARDGLSGADAKLAHRPGRGLASRKGGDVVLVPEEDGARATEAARAHGAFSKENETDDADRAGDEDDDGDADRGLESPDEVKRKLLEKVRREMQPDDIVITNVYSVQKQAPPRKGEDRAAERGFPFPSPAAQAARAQGLAPRLAAPSMTCYPPPPPPPPLLGGFESQRQQLLSSLRAGPALLAAANYPSLYPYLGPLLAHGAQPPPPPLPLSYQHFAPHLNGLAGGTRVPVGAGQFFHSLPSLLALQGQLRMPHVAEAWQDLQQQYCGGARGDVKAGKPFEISNLSQLQGKKVPTVVLTSKCWPHGSNGFKPDTALLNNHAAKMRAGGEPPPKVPKPPPKPMVEALPFASVLPPKKDSGKQQALDMSRVNGHSMSGSAQSSPSSSSSRSCSVSSFSSASPVGADASRSPHLQPSSPPVSRSQQAKRKFSLPCSLPALGPHCGIPPSAGLQHQQQQQQHRPGSAKPPGHTDRPLNFSVGSLRDPTAGAAGSFHGGGKFSIDGANIGAIESGSGYPRTAVATENADARSSEAAAAELQQSADDVEKELSAYERVARSMSEDGKQGPEVQERLRRIRQELASLQKDLTLESLQRDRDAGAIDLSRRNSGERRASDDARPARGFQTTADARKAPAPGGATDKDDKAAERSDPTRAPRSPNGGAKCLDLRLKCAAAAKPWRGFAGLNGDAQARPDAPSRRHPGSAAAAKPGVIAVPPGDTRNQERAAREHGGKRSTARDFDCDDVAPGKRRHLSRDHSSYPFV</sequence>
<dbReference type="Proteomes" id="UP001318040">
    <property type="component" value="Chromosome 43"/>
</dbReference>
<feature type="compositionally biased region" description="Basic and acidic residues" evidence="1">
    <location>
        <begin position="715"/>
        <end position="729"/>
    </location>
</feature>
<evidence type="ECO:0000313" key="4">
    <source>
        <dbReference type="RefSeq" id="XP_032825968.1"/>
    </source>
</evidence>
<dbReference type="PANTHER" id="PTHR14678:SF2">
    <property type="entry name" value="PROLINE-RICH PROTEIN 35"/>
    <property type="match status" value="1"/>
</dbReference>
<feature type="compositionally biased region" description="Basic and acidic residues" evidence="1">
    <location>
        <begin position="117"/>
        <end position="141"/>
    </location>
</feature>
<evidence type="ECO:0000313" key="5">
    <source>
        <dbReference type="RefSeq" id="XP_032825969.1"/>
    </source>
</evidence>
<feature type="compositionally biased region" description="Low complexity" evidence="1">
    <location>
        <begin position="452"/>
        <end position="478"/>
    </location>
</feature>